<reference evidence="3" key="1">
    <citation type="journal article" date="2019" name="Int. J. Syst. Evol. Microbiol.">
        <title>The Global Catalogue of Microorganisms (GCM) 10K type strain sequencing project: providing services to taxonomists for standard genome sequencing and annotation.</title>
        <authorList>
            <consortium name="The Broad Institute Genomics Platform"/>
            <consortium name="The Broad Institute Genome Sequencing Center for Infectious Disease"/>
            <person name="Wu L."/>
            <person name="Ma J."/>
        </authorList>
    </citation>
    <scope>NUCLEOTIDE SEQUENCE [LARGE SCALE GENOMIC DNA]</scope>
    <source>
        <strain evidence="3">CGMCC 1.12849</strain>
    </source>
</reference>
<feature type="transmembrane region" description="Helical" evidence="1">
    <location>
        <begin position="220"/>
        <end position="245"/>
    </location>
</feature>
<proteinExistence type="predicted"/>
<protein>
    <recommendedName>
        <fullName evidence="4">ABC transporter permease</fullName>
    </recommendedName>
</protein>
<dbReference type="EMBL" id="JBHSHE010000092">
    <property type="protein sequence ID" value="MFC4718082.1"/>
    <property type="molecule type" value="Genomic_DNA"/>
</dbReference>
<accession>A0ABV9MQ34</accession>
<feature type="transmembrane region" description="Helical" evidence="1">
    <location>
        <begin position="12"/>
        <end position="33"/>
    </location>
</feature>
<keyword evidence="1" id="KW-0472">Membrane</keyword>
<evidence type="ECO:0000313" key="2">
    <source>
        <dbReference type="EMBL" id="MFC4718082.1"/>
    </source>
</evidence>
<feature type="transmembrane region" description="Helical" evidence="1">
    <location>
        <begin position="64"/>
        <end position="81"/>
    </location>
</feature>
<organism evidence="2 3">
    <name type="scientific">Glutamicibacter bergerei</name>
    <dbReference type="NCBI Taxonomy" id="256702"/>
    <lineage>
        <taxon>Bacteria</taxon>
        <taxon>Bacillati</taxon>
        <taxon>Actinomycetota</taxon>
        <taxon>Actinomycetes</taxon>
        <taxon>Micrococcales</taxon>
        <taxon>Micrococcaceae</taxon>
        <taxon>Glutamicibacter</taxon>
    </lineage>
</organism>
<sequence>MMNLFRSETTKLFTTVSTWVIAGVAIMATWPMALTNAGASNLPVDDPRLFSSEPIPLEFQGFEMAGFGYVLVVVLAALWAGNEYGSGMQIRTTLTATPKRGQLFLTKALLLAVNVGIIGFITMTGTIIITHMASNSGLDPWGLSPEIWKHLGGVTLAWTVTALIAFAIGSLARTAILPLLLITPLVIGIGDFLATFWSGAKYLPVAAGASMYSDPAAGTYLNPLTGGIVQGLWALGLLFAAYVSFCRRDV</sequence>
<gene>
    <name evidence="2" type="ORF">ACFO7V_18335</name>
</gene>
<keyword evidence="1" id="KW-1133">Transmembrane helix</keyword>
<dbReference type="Proteomes" id="UP001595884">
    <property type="component" value="Unassembled WGS sequence"/>
</dbReference>
<keyword evidence="3" id="KW-1185">Reference proteome</keyword>
<evidence type="ECO:0000256" key="1">
    <source>
        <dbReference type="SAM" id="Phobius"/>
    </source>
</evidence>
<evidence type="ECO:0000313" key="3">
    <source>
        <dbReference type="Proteomes" id="UP001595884"/>
    </source>
</evidence>
<keyword evidence="1" id="KW-0812">Transmembrane</keyword>
<feature type="transmembrane region" description="Helical" evidence="1">
    <location>
        <begin position="108"/>
        <end position="130"/>
    </location>
</feature>
<comment type="caution">
    <text evidence="2">The sequence shown here is derived from an EMBL/GenBank/DDBJ whole genome shotgun (WGS) entry which is preliminary data.</text>
</comment>
<feature type="transmembrane region" description="Helical" evidence="1">
    <location>
        <begin position="179"/>
        <end position="200"/>
    </location>
</feature>
<dbReference type="RefSeq" id="WP_382412610.1">
    <property type="nucleotide sequence ID" value="NZ_JBHSHE010000092.1"/>
</dbReference>
<name>A0ABV9MQ34_9MICC</name>
<evidence type="ECO:0008006" key="4">
    <source>
        <dbReference type="Google" id="ProtNLM"/>
    </source>
</evidence>
<feature type="transmembrane region" description="Helical" evidence="1">
    <location>
        <begin position="150"/>
        <end position="172"/>
    </location>
</feature>